<keyword evidence="3" id="KW-1185">Reference proteome</keyword>
<keyword evidence="1" id="KW-0472">Membrane</keyword>
<dbReference type="EMBL" id="LGTQ01000005">
    <property type="protein sequence ID" value="KPM49430.1"/>
    <property type="molecule type" value="Genomic_DNA"/>
</dbReference>
<feature type="transmembrane region" description="Helical" evidence="1">
    <location>
        <begin position="15"/>
        <end position="32"/>
    </location>
</feature>
<accession>A0A0P7C442</accession>
<evidence type="ECO:0000313" key="3">
    <source>
        <dbReference type="Proteomes" id="UP000050454"/>
    </source>
</evidence>
<sequence>MIKYQTTRLLPEANFSIWGIFFVSFSMSILACQNIKFETGEENPLFEEISNFSEIDINIIDSIYLENLESKYQDIPDLNSATVKELFEGYNQPETEIYQYEHISDFLKIDSLKGADSHEAYTQSLDIGMIRDAKAFKIGIASLGNDKKGALWGIWYSSYEACPYYHGLDLYLSVFENQKLKRTFKVGSNFSSVDPPVAVYNPISSTLNGSELIIKLESNEIDLMEDGREEIVKNQTQINDYQL</sequence>
<evidence type="ECO:0000256" key="1">
    <source>
        <dbReference type="SAM" id="Phobius"/>
    </source>
</evidence>
<evidence type="ECO:0008006" key="4">
    <source>
        <dbReference type="Google" id="ProtNLM"/>
    </source>
</evidence>
<dbReference type="PROSITE" id="PS51257">
    <property type="entry name" value="PROKAR_LIPOPROTEIN"/>
    <property type="match status" value="1"/>
</dbReference>
<keyword evidence="1" id="KW-0812">Transmembrane</keyword>
<organism evidence="2 3">
    <name type="scientific">Jiulongibacter sediminis</name>
    <dbReference type="NCBI Taxonomy" id="1605367"/>
    <lineage>
        <taxon>Bacteria</taxon>
        <taxon>Pseudomonadati</taxon>
        <taxon>Bacteroidota</taxon>
        <taxon>Cytophagia</taxon>
        <taxon>Cytophagales</taxon>
        <taxon>Leadbetterellaceae</taxon>
        <taxon>Jiulongibacter</taxon>
    </lineage>
</organism>
<dbReference type="AlphaFoldDB" id="A0A0P7C442"/>
<gene>
    <name evidence="2" type="ORF">AFM12_02095</name>
</gene>
<dbReference type="RefSeq" id="WP_055143622.1">
    <property type="nucleotide sequence ID" value="NZ_JXSZ01000005.1"/>
</dbReference>
<dbReference type="STRING" id="1605367.AFM12_02095"/>
<evidence type="ECO:0000313" key="2">
    <source>
        <dbReference type="EMBL" id="KPM49430.1"/>
    </source>
</evidence>
<protein>
    <recommendedName>
        <fullName evidence="4">Lipoprotein</fullName>
    </recommendedName>
</protein>
<dbReference type="Proteomes" id="UP000050454">
    <property type="component" value="Unassembled WGS sequence"/>
</dbReference>
<proteinExistence type="predicted"/>
<keyword evidence="1" id="KW-1133">Transmembrane helix</keyword>
<name>A0A0P7C442_9BACT</name>
<comment type="caution">
    <text evidence="2">The sequence shown here is derived from an EMBL/GenBank/DDBJ whole genome shotgun (WGS) entry which is preliminary data.</text>
</comment>
<reference evidence="2 3" key="1">
    <citation type="submission" date="2015-07" db="EMBL/GenBank/DDBJ databases">
        <title>The draft genome sequence of Leadbetterella sp. JN14-9.</title>
        <authorList>
            <person name="Liu Y."/>
            <person name="Du J."/>
            <person name="Shao Z."/>
        </authorList>
    </citation>
    <scope>NUCLEOTIDE SEQUENCE [LARGE SCALE GENOMIC DNA]</scope>
    <source>
        <strain evidence="2 3">JN14-9</strain>
    </source>
</reference>